<feature type="domain" description="Glycosyltransferase subfamily 4-like N-terminal" evidence="2">
    <location>
        <begin position="14"/>
        <end position="177"/>
    </location>
</feature>
<protein>
    <submittedName>
        <fullName evidence="3">Glycosyl transferases group 1 family protein</fullName>
    </submittedName>
</protein>
<accession>A0A0B6A7E4</accession>
<dbReference type="PANTHER" id="PTHR45947">
    <property type="entry name" value="SULFOQUINOVOSYL TRANSFERASE SQD2"/>
    <property type="match status" value="1"/>
</dbReference>
<dbReference type="InterPro" id="IPR001296">
    <property type="entry name" value="Glyco_trans_1"/>
</dbReference>
<dbReference type="PANTHER" id="PTHR45947:SF3">
    <property type="entry name" value="SULFOQUINOVOSYL TRANSFERASE SQD2"/>
    <property type="match status" value="1"/>
</dbReference>
<gene>
    <name evidence="3" type="ORF">BG04_1851</name>
</gene>
<dbReference type="GeneID" id="93645315"/>
<dbReference type="KEGG" id="bmeg:BG04_1851"/>
<feature type="domain" description="Glycosyl transferase family 1" evidence="1">
    <location>
        <begin position="186"/>
        <end position="349"/>
    </location>
</feature>
<keyword evidence="3" id="KW-0808">Transferase</keyword>
<organism evidence="3 4">
    <name type="scientific">Priestia megaterium (strain ATCC 14581 / DSM 32 / CCUG 1817 / JCM 2506 / NBRC 15308 / NCIMB 9376 / NCTC 10342 / NRRL B-14308 / VKM B-512 / Ford 19)</name>
    <name type="common">Bacillus megaterium</name>
    <dbReference type="NCBI Taxonomy" id="1348623"/>
    <lineage>
        <taxon>Bacteria</taxon>
        <taxon>Bacillati</taxon>
        <taxon>Bacillota</taxon>
        <taxon>Bacilli</taxon>
        <taxon>Bacillales</taxon>
        <taxon>Bacillaceae</taxon>
        <taxon>Priestia</taxon>
    </lineage>
</organism>
<dbReference type="InterPro" id="IPR050194">
    <property type="entry name" value="Glycosyltransferase_grp1"/>
</dbReference>
<name>A0A0B6A7E4_PRIM2</name>
<dbReference type="CDD" id="cd03814">
    <property type="entry name" value="GT4-like"/>
    <property type="match status" value="1"/>
</dbReference>
<dbReference type="RefSeq" id="WP_034648601.1">
    <property type="nucleotide sequence ID" value="NZ_BCVB01000008.1"/>
</dbReference>
<dbReference type="AlphaFoldDB" id="A0A0B6A7E4"/>
<dbReference type="EMBL" id="CP009920">
    <property type="protein sequence ID" value="AJI20855.1"/>
    <property type="molecule type" value="Genomic_DNA"/>
</dbReference>
<sequence length="381" mass="43717">MRIALFTDTFAPEVNGAAKTLYQFTQYVKSKQIPIQVFAPEFAHDQSFSTYVHRSPSMPFFLYPNSRFSLPNVLKIKKQLQEFNPSIIHLATPFTMGLCGSYYGKRLGVPLVGSYHTNFDDYLSHYELEKMRVPLQKYMKWFYKPVQKIFAPSEVTKQQLEEQGFHNVSIWSRGVNHKLFHPHYDRFDIRIKYNIKKPYILTYVGRLAKEKNADFLIKIARSLPDHIRHQIHWVIVGDGPLKEQMQQQASEHMTFTGFLEGKQLAHIYSSSDLFVFPSETETFGNVVLESLASGTPVVAANAGGVKQMVQHGRNGYLCKPHSLEEFSSAITGLLDDLHQRLHFGHAARHYALTQSWDAIFQHLLSEYEGVVEKSAAGIQWA</sequence>
<evidence type="ECO:0000313" key="4">
    <source>
        <dbReference type="Proteomes" id="UP000031829"/>
    </source>
</evidence>
<dbReference type="InterPro" id="IPR028098">
    <property type="entry name" value="Glyco_trans_4-like_N"/>
</dbReference>
<dbReference type="Gene3D" id="3.40.50.2000">
    <property type="entry name" value="Glycogen Phosphorylase B"/>
    <property type="match status" value="2"/>
</dbReference>
<dbReference type="GO" id="GO:0016758">
    <property type="term" value="F:hexosyltransferase activity"/>
    <property type="evidence" value="ECO:0007669"/>
    <property type="project" value="TreeGrafter"/>
</dbReference>
<dbReference type="Proteomes" id="UP000031829">
    <property type="component" value="Chromosome"/>
</dbReference>
<dbReference type="HOGENOM" id="CLU_009583_2_0_9"/>
<proteinExistence type="predicted"/>
<dbReference type="SUPFAM" id="SSF53756">
    <property type="entry name" value="UDP-Glycosyltransferase/glycogen phosphorylase"/>
    <property type="match status" value="1"/>
</dbReference>
<reference evidence="3 4" key="1">
    <citation type="journal article" date="2015" name="Genome Announc.">
        <title>Complete genome sequences for 35 biothreat assay-relevant bacillus species.</title>
        <authorList>
            <person name="Johnson S.L."/>
            <person name="Daligault H.E."/>
            <person name="Davenport K.W."/>
            <person name="Jaissle J."/>
            <person name="Frey K.G."/>
            <person name="Ladner J.T."/>
            <person name="Broomall S.M."/>
            <person name="Bishop-Lilly K.A."/>
            <person name="Bruce D.C."/>
            <person name="Gibbons H.S."/>
            <person name="Coyne S.R."/>
            <person name="Lo C.C."/>
            <person name="Meincke L."/>
            <person name="Munk A.C."/>
            <person name="Koroleva G.I."/>
            <person name="Rosenzweig C.N."/>
            <person name="Palacios G.F."/>
            <person name="Redden C.L."/>
            <person name="Minogue T.D."/>
            <person name="Chain P.S."/>
        </authorList>
    </citation>
    <scope>NUCLEOTIDE SEQUENCE [LARGE SCALE GENOMIC DNA]</scope>
    <source>
        <strain evidence="4">ATCC 14581 / DSM 32 / JCM 2506 / NBRC 15308 / NCIMB 9376 / NCTC 10342 / NRRL B-14308 / VKM B-512</strain>
    </source>
</reference>
<dbReference type="Pfam" id="PF00534">
    <property type="entry name" value="Glycos_transf_1"/>
    <property type="match status" value="1"/>
</dbReference>
<evidence type="ECO:0000313" key="3">
    <source>
        <dbReference type="EMBL" id="AJI20855.1"/>
    </source>
</evidence>
<evidence type="ECO:0000259" key="2">
    <source>
        <dbReference type="Pfam" id="PF13439"/>
    </source>
</evidence>
<dbReference type="Pfam" id="PF13439">
    <property type="entry name" value="Glyco_transf_4"/>
    <property type="match status" value="1"/>
</dbReference>
<evidence type="ECO:0000259" key="1">
    <source>
        <dbReference type="Pfam" id="PF00534"/>
    </source>
</evidence>